<dbReference type="InterPro" id="IPR046348">
    <property type="entry name" value="SIS_dom_sf"/>
</dbReference>
<protein>
    <submittedName>
        <fullName evidence="2">SIS domain-containing protein</fullName>
    </submittedName>
</protein>
<dbReference type="InterPro" id="IPR001347">
    <property type="entry name" value="SIS_dom"/>
</dbReference>
<dbReference type="GO" id="GO:0097367">
    <property type="term" value="F:carbohydrate derivative binding"/>
    <property type="evidence" value="ECO:0007669"/>
    <property type="project" value="InterPro"/>
</dbReference>
<dbReference type="Pfam" id="PF13580">
    <property type="entry name" value="SIS_2"/>
    <property type="match status" value="1"/>
</dbReference>
<proteinExistence type="predicted"/>
<evidence type="ECO:0000259" key="1">
    <source>
        <dbReference type="PROSITE" id="PS51464"/>
    </source>
</evidence>
<dbReference type="NCBIfam" id="NF002805">
    <property type="entry name" value="PRK02947.1"/>
    <property type="match status" value="1"/>
</dbReference>
<dbReference type="PROSITE" id="PS51464">
    <property type="entry name" value="SIS"/>
    <property type="match status" value="1"/>
</dbReference>
<dbReference type="EMBL" id="QVLU01000034">
    <property type="protein sequence ID" value="RGE65535.1"/>
    <property type="molecule type" value="Genomic_DNA"/>
</dbReference>
<organism evidence="2 3">
    <name type="scientific">Eisenbergiella massiliensis</name>
    <dbReference type="NCBI Taxonomy" id="1720294"/>
    <lineage>
        <taxon>Bacteria</taxon>
        <taxon>Bacillati</taxon>
        <taxon>Bacillota</taxon>
        <taxon>Clostridia</taxon>
        <taxon>Lachnospirales</taxon>
        <taxon>Lachnospiraceae</taxon>
        <taxon>Eisenbergiella</taxon>
    </lineage>
</organism>
<dbReference type="Gene3D" id="3.40.50.10490">
    <property type="entry name" value="Glucose-6-phosphate isomerase like protein, domain 1"/>
    <property type="match status" value="1"/>
</dbReference>
<evidence type="ECO:0000313" key="3">
    <source>
        <dbReference type="Proteomes" id="UP000261166"/>
    </source>
</evidence>
<name>A0A3E3IEM5_9FIRM</name>
<comment type="caution">
    <text evidence="2">The sequence shown here is derived from an EMBL/GenBank/DDBJ whole genome shotgun (WGS) entry which is preliminary data.</text>
</comment>
<dbReference type="GO" id="GO:1901135">
    <property type="term" value="P:carbohydrate derivative metabolic process"/>
    <property type="evidence" value="ECO:0007669"/>
    <property type="project" value="InterPro"/>
</dbReference>
<reference evidence="2 3" key="1">
    <citation type="submission" date="2018-08" db="EMBL/GenBank/DDBJ databases">
        <title>A genome reference for cultivated species of the human gut microbiota.</title>
        <authorList>
            <person name="Zou Y."/>
            <person name="Xue W."/>
            <person name="Luo G."/>
        </authorList>
    </citation>
    <scope>NUCLEOTIDE SEQUENCE [LARGE SCALE GENOMIC DNA]</scope>
    <source>
        <strain evidence="2 3">AF26-4BH</strain>
    </source>
</reference>
<evidence type="ECO:0000313" key="2">
    <source>
        <dbReference type="EMBL" id="RGE65535.1"/>
    </source>
</evidence>
<dbReference type="OrthoDB" id="9805185at2"/>
<dbReference type="AlphaFoldDB" id="A0A3E3IEM5"/>
<gene>
    <name evidence="2" type="ORF">DWY69_25745</name>
</gene>
<accession>A0A3E3IEM5</accession>
<feature type="domain" description="SIS" evidence="1">
    <location>
        <begin position="32"/>
        <end position="191"/>
    </location>
</feature>
<dbReference type="SUPFAM" id="SSF53697">
    <property type="entry name" value="SIS domain"/>
    <property type="match status" value="1"/>
</dbReference>
<sequence length="242" mass="26586">MLMEKYDCAVREVMDRVRETQRENIEKAADMIVKAVKDGGGIHVYDTGHIIDSELVDRAGGLALLRRLRYTFEVSSTARTIDRRGIVDNKEGLAGYALRASKAAPGDVLIIGSVSGKTVPVVDMAIEAHKLGITIIAVTSVSYSSSVSSDHSCKKRLFEIADLVIDNCSCPGDAMLSVEGLESRFAPSSGISAAYIMWCLSACIVEKMLQDGRMPTVFQSVNQPNGWDRYYEMTERYDKLGF</sequence>
<dbReference type="RefSeq" id="WP_021634573.1">
    <property type="nucleotide sequence ID" value="NZ_CANNOQ010000107.1"/>
</dbReference>
<dbReference type="Proteomes" id="UP000261166">
    <property type="component" value="Unassembled WGS sequence"/>
</dbReference>